<dbReference type="RefSeq" id="WP_191698229.1">
    <property type="nucleotide sequence ID" value="NZ_JACSPW010000001.1"/>
</dbReference>
<evidence type="ECO:0000256" key="1">
    <source>
        <dbReference type="ARBA" id="ARBA00009013"/>
    </source>
</evidence>
<dbReference type="PANTHER" id="PTHR33495:SF2">
    <property type="entry name" value="ANTI-SIGMA FACTOR ANTAGONIST TM_1081-RELATED"/>
    <property type="match status" value="1"/>
</dbReference>
<name>A0ABR8XJ20_9BACL</name>
<comment type="caution">
    <text evidence="4">The sequence shown here is derived from an EMBL/GenBank/DDBJ whole genome shotgun (WGS) entry which is preliminary data.</text>
</comment>
<dbReference type="EMBL" id="JACSPW010000001">
    <property type="protein sequence ID" value="MBD8031937.1"/>
    <property type="molecule type" value="Genomic_DNA"/>
</dbReference>
<dbReference type="InterPro" id="IPR003658">
    <property type="entry name" value="Anti-sigma_ant"/>
</dbReference>
<dbReference type="PROSITE" id="PS50801">
    <property type="entry name" value="STAS"/>
    <property type="match status" value="1"/>
</dbReference>
<keyword evidence="5" id="KW-1185">Reference proteome</keyword>
<feature type="domain" description="STAS" evidence="3">
    <location>
        <begin position="10"/>
        <end position="95"/>
    </location>
</feature>
<dbReference type="NCBIfam" id="TIGR00377">
    <property type="entry name" value="ant_ant_sig"/>
    <property type="match status" value="1"/>
</dbReference>
<gene>
    <name evidence="4" type="ORF">H9632_02570</name>
</gene>
<proteinExistence type="inferred from homology"/>
<dbReference type="InterPro" id="IPR036513">
    <property type="entry name" value="STAS_dom_sf"/>
</dbReference>
<reference evidence="4 5" key="1">
    <citation type="submission" date="2020-08" db="EMBL/GenBank/DDBJ databases">
        <title>A Genomic Blueprint of the Chicken Gut Microbiome.</title>
        <authorList>
            <person name="Gilroy R."/>
            <person name="Ravi A."/>
            <person name="Getino M."/>
            <person name="Pursley I."/>
            <person name="Horton D.L."/>
            <person name="Alikhan N.-F."/>
            <person name="Baker D."/>
            <person name="Gharbi K."/>
            <person name="Hall N."/>
            <person name="Watson M."/>
            <person name="Adriaenssens E.M."/>
            <person name="Foster-Nyarko E."/>
            <person name="Jarju S."/>
            <person name="Secka A."/>
            <person name="Antonio M."/>
            <person name="Oren A."/>
            <person name="Chaudhuri R."/>
            <person name="La Ragione R.M."/>
            <person name="Hildebrand F."/>
            <person name="Pallen M.J."/>
        </authorList>
    </citation>
    <scope>NUCLEOTIDE SEQUENCE [LARGE SCALE GENOMIC DNA]</scope>
    <source>
        <strain evidence="4 5">Sa1YVA6</strain>
    </source>
</reference>
<accession>A0ABR8XJ20</accession>
<comment type="similarity">
    <text evidence="1 2">Belongs to the anti-sigma-factor antagonist family.</text>
</comment>
<dbReference type="Proteomes" id="UP000600565">
    <property type="component" value="Unassembled WGS sequence"/>
</dbReference>
<evidence type="ECO:0000313" key="5">
    <source>
        <dbReference type="Proteomes" id="UP000600565"/>
    </source>
</evidence>
<evidence type="ECO:0000259" key="3">
    <source>
        <dbReference type="PROSITE" id="PS50801"/>
    </source>
</evidence>
<organism evidence="4 5">
    <name type="scientific">Solibacillus merdavium</name>
    <dbReference type="NCBI Taxonomy" id="2762218"/>
    <lineage>
        <taxon>Bacteria</taxon>
        <taxon>Bacillati</taxon>
        <taxon>Bacillota</taxon>
        <taxon>Bacilli</taxon>
        <taxon>Bacillales</taxon>
        <taxon>Caryophanaceae</taxon>
        <taxon>Solibacillus</taxon>
    </lineage>
</organism>
<protein>
    <recommendedName>
        <fullName evidence="2">Anti-sigma factor antagonist</fullName>
    </recommendedName>
</protein>
<evidence type="ECO:0000256" key="2">
    <source>
        <dbReference type="RuleBase" id="RU003749"/>
    </source>
</evidence>
<dbReference type="SUPFAM" id="SSF52091">
    <property type="entry name" value="SpoIIaa-like"/>
    <property type="match status" value="1"/>
</dbReference>
<evidence type="ECO:0000313" key="4">
    <source>
        <dbReference type="EMBL" id="MBD8031937.1"/>
    </source>
</evidence>
<sequence length="120" mass="13700">MNFNLTMYPNDILIVQLFGELDHHETEKVRTHISKAILQGNVKLLVWNLEHLNFMDSSGIGLVLGRMRELRAVDGETILLNPSKTMQKIFQYSGLGNCVQFASEQQVILHSEGDCQWITK</sequence>
<dbReference type="InterPro" id="IPR002645">
    <property type="entry name" value="STAS_dom"/>
</dbReference>
<dbReference type="Pfam" id="PF01740">
    <property type="entry name" value="STAS"/>
    <property type="match status" value="1"/>
</dbReference>
<dbReference type="Gene3D" id="3.30.750.24">
    <property type="entry name" value="STAS domain"/>
    <property type="match status" value="1"/>
</dbReference>
<dbReference type="PANTHER" id="PTHR33495">
    <property type="entry name" value="ANTI-SIGMA FACTOR ANTAGONIST TM_1081-RELATED-RELATED"/>
    <property type="match status" value="1"/>
</dbReference>